<dbReference type="Proteomes" id="UP000653308">
    <property type="component" value="Unassembled WGS sequence"/>
</dbReference>
<dbReference type="EMBL" id="BMWE01000006">
    <property type="protein sequence ID" value="GGY18238.1"/>
    <property type="molecule type" value="Genomic_DNA"/>
</dbReference>
<name>A0ABQ2ZJN9_9ACTN</name>
<protein>
    <submittedName>
        <fullName evidence="1">Uncharacterized protein</fullName>
    </submittedName>
</protein>
<gene>
    <name evidence="1" type="ORF">GCM10010384_25700</name>
</gene>
<evidence type="ECO:0000313" key="2">
    <source>
        <dbReference type="Proteomes" id="UP000653308"/>
    </source>
</evidence>
<dbReference type="RefSeq" id="WP_229864248.1">
    <property type="nucleotide sequence ID" value="NZ_BMWE01000006.1"/>
</dbReference>
<sequence length="153" mass="16721">MLTYEEALQLIADRPEGTRTYPVAPGVLGRLPLDTSPRLRSMDASETQELAEHLEVSADAIGGPLKVVDAQCSYCERVITFLDFVKTAVDDGQHDLARLRKVLTGRDGAWITIRGRDGGRPVRCARCDRVVGLTRGKGGGEYSEYSSASYAYV</sequence>
<accession>A0ABQ2ZJN9</accession>
<organism evidence="1 2">
    <name type="scientific">Streptomyces djakartensis</name>
    <dbReference type="NCBI Taxonomy" id="68193"/>
    <lineage>
        <taxon>Bacteria</taxon>
        <taxon>Bacillati</taxon>
        <taxon>Actinomycetota</taxon>
        <taxon>Actinomycetes</taxon>
        <taxon>Kitasatosporales</taxon>
        <taxon>Streptomycetaceae</taxon>
        <taxon>Streptomyces</taxon>
    </lineage>
</organism>
<comment type="caution">
    <text evidence="1">The sequence shown here is derived from an EMBL/GenBank/DDBJ whole genome shotgun (WGS) entry which is preliminary data.</text>
</comment>
<keyword evidence="2" id="KW-1185">Reference proteome</keyword>
<proteinExistence type="predicted"/>
<evidence type="ECO:0000313" key="1">
    <source>
        <dbReference type="EMBL" id="GGY18238.1"/>
    </source>
</evidence>
<reference evidence="2" key="1">
    <citation type="journal article" date="2019" name="Int. J. Syst. Evol. Microbiol.">
        <title>The Global Catalogue of Microorganisms (GCM) 10K type strain sequencing project: providing services to taxonomists for standard genome sequencing and annotation.</title>
        <authorList>
            <consortium name="The Broad Institute Genomics Platform"/>
            <consortium name="The Broad Institute Genome Sequencing Center for Infectious Disease"/>
            <person name="Wu L."/>
            <person name="Ma J."/>
        </authorList>
    </citation>
    <scope>NUCLEOTIDE SEQUENCE [LARGE SCALE GENOMIC DNA]</scope>
    <source>
        <strain evidence="2">JCM 4957</strain>
    </source>
</reference>